<evidence type="ECO:0000256" key="3">
    <source>
        <dbReference type="ARBA" id="ARBA00004496"/>
    </source>
</evidence>
<feature type="transmembrane region" description="Helical" evidence="16">
    <location>
        <begin position="515"/>
        <end position="537"/>
    </location>
</feature>
<evidence type="ECO:0000256" key="1">
    <source>
        <dbReference type="ARBA" id="ARBA00000085"/>
    </source>
</evidence>
<dbReference type="SUPFAM" id="SSF55874">
    <property type="entry name" value="ATPase domain of HSP90 chaperone/DNA topoisomerase II/histidine kinase"/>
    <property type="match status" value="1"/>
</dbReference>
<dbReference type="InterPro" id="IPR011712">
    <property type="entry name" value="Sig_transdc_His_kin_sub3_dim/P"/>
</dbReference>
<dbReference type="Pfam" id="PF07730">
    <property type="entry name" value="HisKA_3"/>
    <property type="match status" value="1"/>
</dbReference>
<keyword evidence="7" id="KW-0963">Cytoplasm</keyword>
<dbReference type="CDD" id="cd16917">
    <property type="entry name" value="HATPase_UhpB-NarQ-NarX-like"/>
    <property type="match status" value="1"/>
</dbReference>
<keyword evidence="15" id="KW-0175">Coiled coil</keyword>
<protein>
    <recommendedName>
        <fullName evidence="5">Oxygen sensor histidine kinase NreB</fullName>
        <ecNumber evidence="4">2.7.13.3</ecNumber>
    </recommendedName>
    <alternativeName>
        <fullName evidence="14">Nitrogen regulation protein B</fullName>
    </alternativeName>
</protein>
<evidence type="ECO:0000256" key="7">
    <source>
        <dbReference type="ARBA" id="ARBA00022490"/>
    </source>
</evidence>
<comment type="caution">
    <text evidence="18">The sequence shown here is derived from an EMBL/GenBank/DDBJ whole genome shotgun (WGS) entry which is preliminary data.</text>
</comment>
<keyword evidence="11" id="KW-0902">Two-component regulatory system</keyword>
<sequence length="579" mass="64955">MQNSVQREKIYQAPALLLLQFLLSFLLVSVIVVRLVSELGTLPGVAIGCGAGLLLTANLSQGMFALQVILERQALGLPVELVALWRYWPLTSLFELAGQMERWRGQQIEIEQQTVAYKDQLMQQVIEATAQEERNRLARDLHDSIKQQIFSITMSAAAARARWDKDLQRVRSILDDIERTAREAQVEMQAMLQQLRPRALENTGLIESLRMQSQALEYRTGASVTLEIECLPTEDQLPPGVQEVLFRIVQEGFANIARHARASHVWLCLYQQEHFLILEIGDDGQGFDIASQPSRSHTGGMGMQNIHERIKVLGGTAQVWSMVGQGTTLQIALPLLTQKAPVLESEQAEAAPGTPFMYTRRIFNLGLYAIDVAASVVLLDMPAHAATTSILLDMLKHLAPLLIGPCLFVAIAAWLWAQHPRMQVALSIGRDHLQHLALLAQGYKLLCSVTVLSLFYLGYVWYAVLFDWPGYVMIGLALLLAVCYYRVRIRYGRTLALPALQELVHQQRKQLGLDFLVWTIVVGYAAFSGIIADLHAFHFSGDMWVQNAALSMCLLWLLVNLLKSIETICWQRLAVKRSK</sequence>
<dbReference type="SMART" id="SM00387">
    <property type="entry name" value="HATPase_c"/>
    <property type="match status" value="1"/>
</dbReference>
<evidence type="ECO:0000256" key="8">
    <source>
        <dbReference type="ARBA" id="ARBA00022679"/>
    </source>
</evidence>
<comment type="cofactor">
    <cofactor evidence="2">
        <name>[4Fe-4S] cluster</name>
        <dbReference type="ChEBI" id="CHEBI:49883"/>
    </cofactor>
</comment>
<comment type="function">
    <text evidence="13">Member of the two-component regulatory system NreB/NreC involved in the control of dissimilatory nitrate/nitrite reduction in response to oxygen. NreB functions as a direct oxygen sensor histidine kinase which is autophosphorylated, in the absence of oxygen, probably at the conserved histidine residue, and transfers its phosphate group probably to a conserved aspartate residue of NreC. NreB/NreC activates the expression of the nitrate (narGHJI) and nitrite (nir) reductase operons, as well as the putative nitrate transporter gene narT.</text>
</comment>
<proteinExistence type="predicted"/>
<evidence type="ECO:0000256" key="4">
    <source>
        <dbReference type="ARBA" id="ARBA00012438"/>
    </source>
</evidence>
<dbReference type="EC" id="2.7.13.3" evidence="4"/>
<evidence type="ECO:0000313" key="18">
    <source>
        <dbReference type="EMBL" id="GHO85670.1"/>
    </source>
</evidence>
<comment type="subcellular location">
    <subcellularLocation>
        <location evidence="3">Cytoplasm</location>
    </subcellularLocation>
</comment>
<keyword evidence="19" id="KW-1185">Reference proteome</keyword>
<keyword evidence="6" id="KW-0479">Metal-binding</keyword>
<accession>A0ABQ3VHK9</accession>
<dbReference type="InterPro" id="IPR004358">
    <property type="entry name" value="Sig_transdc_His_kin-like_C"/>
</dbReference>
<evidence type="ECO:0000313" key="19">
    <source>
        <dbReference type="Proteomes" id="UP000635565"/>
    </source>
</evidence>
<evidence type="ECO:0000256" key="14">
    <source>
        <dbReference type="ARBA" id="ARBA00030800"/>
    </source>
</evidence>
<keyword evidence="8" id="KW-0808">Transferase</keyword>
<dbReference type="InterPro" id="IPR036890">
    <property type="entry name" value="HATPase_C_sf"/>
</dbReference>
<evidence type="ECO:0000256" key="12">
    <source>
        <dbReference type="ARBA" id="ARBA00023014"/>
    </source>
</evidence>
<dbReference type="Gene3D" id="1.20.5.1930">
    <property type="match status" value="1"/>
</dbReference>
<dbReference type="RefSeq" id="WP_201363303.1">
    <property type="nucleotide sequence ID" value="NZ_BNJJ01000009.1"/>
</dbReference>
<keyword evidence="9" id="KW-0418">Kinase</keyword>
<evidence type="ECO:0000256" key="13">
    <source>
        <dbReference type="ARBA" id="ARBA00024827"/>
    </source>
</evidence>
<evidence type="ECO:0000256" key="6">
    <source>
        <dbReference type="ARBA" id="ARBA00022485"/>
    </source>
</evidence>
<organism evidence="18 19">
    <name type="scientific">Dictyobacter formicarum</name>
    <dbReference type="NCBI Taxonomy" id="2778368"/>
    <lineage>
        <taxon>Bacteria</taxon>
        <taxon>Bacillati</taxon>
        <taxon>Chloroflexota</taxon>
        <taxon>Ktedonobacteria</taxon>
        <taxon>Ktedonobacterales</taxon>
        <taxon>Dictyobacteraceae</taxon>
        <taxon>Dictyobacter</taxon>
    </lineage>
</organism>
<dbReference type="Gene3D" id="3.30.565.10">
    <property type="entry name" value="Histidine kinase-like ATPase, C-terminal domain"/>
    <property type="match status" value="1"/>
</dbReference>
<feature type="transmembrane region" description="Helical" evidence="16">
    <location>
        <begin position="42"/>
        <end position="66"/>
    </location>
</feature>
<comment type="catalytic activity">
    <reaction evidence="1">
        <text>ATP + protein L-histidine = ADP + protein N-phospho-L-histidine.</text>
        <dbReference type="EC" id="2.7.13.3"/>
    </reaction>
</comment>
<dbReference type="InterPro" id="IPR050482">
    <property type="entry name" value="Sensor_HK_TwoCompSys"/>
</dbReference>
<feature type="coiled-coil region" evidence="15">
    <location>
        <begin position="167"/>
        <end position="194"/>
    </location>
</feature>
<feature type="transmembrane region" description="Helical" evidence="16">
    <location>
        <begin position="365"/>
        <end position="386"/>
    </location>
</feature>
<keyword evidence="16" id="KW-0472">Membrane</keyword>
<feature type="transmembrane region" description="Helical" evidence="16">
    <location>
        <begin position="398"/>
        <end position="417"/>
    </location>
</feature>
<dbReference type="PANTHER" id="PTHR24421">
    <property type="entry name" value="NITRATE/NITRITE SENSOR PROTEIN NARX-RELATED"/>
    <property type="match status" value="1"/>
</dbReference>
<dbReference type="Proteomes" id="UP000635565">
    <property type="component" value="Unassembled WGS sequence"/>
</dbReference>
<gene>
    <name evidence="18" type="ORF">KSZ_36760</name>
</gene>
<feature type="transmembrane region" description="Helical" evidence="16">
    <location>
        <begin position="16"/>
        <end position="36"/>
    </location>
</feature>
<evidence type="ECO:0000259" key="17">
    <source>
        <dbReference type="SMART" id="SM00387"/>
    </source>
</evidence>
<reference evidence="18 19" key="1">
    <citation type="journal article" date="2021" name="Int. J. Syst. Evol. Microbiol.">
        <title>Reticulibacter mediterranei gen. nov., sp. nov., within the new family Reticulibacteraceae fam. nov., and Ktedonospora formicarum gen. nov., sp. nov., Ktedonobacter robiniae sp. nov., Dictyobacter formicarum sp. nov. and Dictyobacter arantiisoli sp. nov., belonging to the class Ktedonobacteria.</title>
        <authorList>
            <person name="Yabe S."/>
            <person name="Zheng Y."/>
            <person name="Wang C.M."/>
            <person name="Sakai Y."/>
            <person name="Abe K."/>
            <person name="Yokota A."/>
            <person name="Donadio S."/>
            <person name="Cavaletti L."/>
            <person name="Monciardini P."/>
        </authorList>
    </citation>
    <scope>NUCLEOTIDE SEQUENCE [LARGE SCALE GENOMIC DNA]</scope>
    <source>
        <strain evidence="18 19">SOSP1-9</strain>
    </source>
</reference>
<feature type="domain" description="Histidine kinase/HSP90-like ATPase" evidence="17">
    <location>
        <begin position="240"/>
        <end position="337"/>
    </location>
</feature>
<keyword evidence="12" id="KW-0411">Iron-sulfur</keyword>
<evidence type="ECO:0000256" key="5">
    <source>
        <dbReference type="ARBA" id="ARBA00017322"/>
    </source>
</evidence>
<evidence type="ECO:0000256" key="16">
    <source>
        <dbReference type="SAM" id="Phobius"/>
    </source>
</evidence>
<dbReference type="PRINTS" id="PR00344">
    <property type="entry name" value="BCTRLSENSOR"/>
</dbReference>
<name>A0ABQ3VHK9_9CHLR</name>
<dbReference type="Pfam" id="PF02518">
    <property type="entry name" value="HATPase_c"/>
    <property type="match status" value="1"/>
</dbReference>
<evidence type="ECO:0000256" key="9">
    <source>
        <dbReference type="ARBA" id="ARBA00022777"/>
    </source>
</evidence>
<keyword evidence="10" id="KW-0408">Iron</keyword>
<dbReference type="InterPro" id="IPR003594">
    <property type="entry name" value="HATPase_dom"/>
</dbReference>
<feature type="transmembrane region" description="Helical" evidence="16">
    <location>
        <begin position="468"/>
        <end position="487"/>
    </location>
</feature>
<evidence type="ECO:0000256" key="10">
    <source>
        <dbReference type="ARBA" id="ARBA00023004"/>
    </source>
</evidence>
<feature type="transmembrane region" description="Helical" evidence="16">
    <location>
        <begin position="438"/>
        <end position="462"/>
    </location>
</feature>
<evidence type="ECO:0000256" key="2">
    <source>
        <dbReference type="ARBA" id="ARBA00001966"/>
    </source>
</evidence>
<dbReference type="EMBL" id="BNJJ01000009">
    <property type="protein sequence ID" value="GHO85670.1"/>
    <property type="molecule type" value="Genomic_DNA"/>
</dbReference>
<keyword evidence="16" id="KW-1133">Transmembrane helix</keyword>
<feature type="transmembrane region" description="Helical" evidence="16">
    <location>
        <begin position="543"/>
        <end position="562"/>
    </location>
</feature>
<keyword evidence="16" id="KW-0812">Transmembrane</keyword>
<evidence type="ECO:0000256" key="15">
    <source>
        <dbReference type="SAM" id="Coils"/>
    </source>
</evidence>
<evidence type="ECO:0000256" key="11">
    <source>
        <dbReference type="ARBA" id="ARBA00023012"/>
    </source>
</evidence>
<keyword evidence="6" id="KW-0004">4Fe-4S</keyword>
<dbReference type="PANTHER" id="PTHR24421:SF61">
    <property type="entry name" value="OXYGEN SENSOR HISTIDINE KINASE NREB"/>
    <property type="match status" value="1"/>
</dbReference>